<comment type="subcellular location">
    <subcellularLocation>
        <location evidence="1">Membrane</location>
        <topology evidence="1">Multi-pass membrane protein</topology>
    </subcellularLocation>
</comment>
<keyword evidence="6 9" id="KW-1133">Transmembrane helix</keyword>
<feature type="domain" description="CBS" evidence="10">
    <location>
        <begin position="94"/>
        <end position="151"/>
    </location>
</feature>
<feature type="transmembrane region" description="Helical" evidence="9">
    <location>
        <begin position="177"/>
        <end position="197"/>
    </location>
</feature>
<dbReference type="PROSITE" id="PS51371">
    <property type="entry name" value="CBS"/>
    <property type="match status" value="2"/>
</dbReference>
<keyword evidence="3" id="KW-0813">Transport</keyword>
<dbReference type="GeneID" id="31409835"/>
<feature type="transmembrane region" description="Helical" evidence="9">
    <location>
        <begin position="203"/>
        <end position="230"/>
    </location>
</feature>
<proteinExistence type="inferred from homology"/>
<sequence length="343" mass="37535">MSSHLDLALQKQGQFNPGEDKESTLGAYMSDAYITVSADMSIAEAKTYFWQNISDDEIPTQLLVTNDNQHLLGLLSVKKLLMEDQHDIKVFQIINQNYFSVSPVQTRHEAVSLLSKNGLDIVPVLSHGKLVGVLRAKDIAELVEDENTDDAQRQGASFPLDEPYLQTSPVTLWRKRVVWLLLLFVAEAYTGTVLKAFEEQLEAAIALAFFIPLLIGTGGNSGTQITSTLVRAMALGEVSLRNIGAVLRKEVSTSLMVAVTIGLAAWIRAWFLGVGMEVTIVVSLTVVAITVWSAIISSIIPMVLKRLSIDPAVVSAPFIATFIDGTGLIIYFEIAQRVMTDLV</sequence>
<evidence type="ECO:0000256" key="1">
    <source>
        <dbReference type="ARBA" id="ARBA00004141"/>
    </source>
</evidence>
<dbReference type="InterPro" id="IPR006667">
    <property type="entry name" value="SLC41_membr_dom"/>
</dbReference>
<evidence type="ECO:0000256" key="4">
    <source>
        <dbReference type="ARBA" id="ARBA00022692"/>
    </source>
</evidence>
<dbReference type="AlphaFoldDB" id="A0A0E1NEU5"/>
<dbReference type="EMBL" id="CP068146">
    <property type="protein sequence ID" value="QQU46198.1"/>
    <property type="molecule type" value="Genomic_DNA"/>
</dbReference>
<dbReference type="InterPro" id="IPR046342">
    <property type="entry name" value="CBS_dom_sf"/>
</dbReference>
<dbReference type="GO" id="GO:0008324">
    <property type="term" value="F:monoatomic cation transmembrane transporter activity"/>
    <property type="evidence" value="ECO:0007669"/>
    <property type="project" value="InterPro"/>
</dbReference>
<reference evidence="12 14" key="2">
    <citation type="submission" date="2021-01" db="EMBL/GenBank/DDBJ databases">
        <title>FDA dAtabase for Regulatory Grade micrObial Sequences (FDA-ARGOS): Supporting development and validation of Infectious Disease Dx tests.</title>
        <authorList>
            <person name="Blissenbach B."/>
            <person name="Krut O."/>
            <person name="Tallon L."/>
            <person name="Sadzewicz L."/>
            <person name="Zhao X."/>
            <person name="Boylan J."/>
            <person name="Ott S."/>
            <person name="Bowen H."/>
            <person name="Vavikolanu K."/>
            <person name="Mehta A."/>
            <person name="Aluvathingal J."/>
            <person name="Nadendla S."/>
            <person name="Yan Y."/>
            <person name="Sichtig H."/>
        </authorList>
    </citation>
    <scope>NUCLEOTIDE SEQUENCE [LARGE SCALE GENOMIC DNA]</scope>
    <source>
        <strain evidence="12 14">FDAARGOS_1082</strain>
    </source>
</reference>
<name>A0A0E1NEU5_YEREN</name>
<evidence type="ECO:0000256" key="2">
    <source>
        <dbReference type="ARBA" id="ARBA00009749"/>
    </source>
</evidence>
<dbReference type="RefSeq" id="WP_005158898.1">
    <property type="nucleotide sequence ID" value="NZ_CGBC01000009.1"/>
</dbReference>
<reference evidence="11 13" key="1">
    <citation type="submission" date="2015-03" db="EMBL/GenBank/DDBJ databases">
        <authorList>
            <person name="Murphy D."/>
        </authorList>
    </citation>
    <scope>NUCLEOTIDE SEQUENCE [LARGE SCALE GENOMIC DNA]</scope>
    <source>
        <strain evidence="11 13">IP26249</strain>
    </source>
</reference>
<feature type="transmembrane region" description="Helical" evidence="9">
    <location>
        <begin position="312"/>
        <end position="332"/>
    </location>
</feature>
<dbReference type="PATRIC" id="fig|630.129.peg.1334"/>
<gene>
    <name evidence="11" type="ORF">ERS137941_00056</name>
    <name evidence="12" type="ORF">I6I39_14735</name>
</gene>
<dbReference type="InterPro" id="IPR036739">
    <property type="entry name" value="SLC41_membr_dom_sf"/>
</dbReference>
<keyword evidence="5" id="KW-0460">Magnesium</keyword>
<keyword evidence="4 9" id="KW-0812">Transmembrane</keyword>
<dbReference type="SUPFAM" id="SSF161093">
    <property type="entry name" value="MgtE membrane domain-like"/>
    <property type="match status" value="1"/>
</dbReference>
<keyword evidence="8" id="KW-0129">CBS domain</keyword>
<organism evidence="11 13">
    <name type="scientific">Yersinia enterocolitica</name>
    <dbReference type="NCBI Taxonomy" id="630"/>
    <lineage>
        <taxon>Bacteria</taxon>
        <taxon>Pseudomonadati</taxon>
        <taxon>Pseudomonadota</taxon>
        <taxon>Gammaproteobacteria</taxon>
        <taxon>Enterobacterales</taxon>
        <taxon>Yersiniaceae</taxon>
        <taxon>Yersinia</taxon>
    </lineage>
</organism>
<accession>A0A0E1NEU5</accession>
<comment type="similarity">
    <text evidence="2">Belongs to the SLC41A transporter family.</text>
</comment>
<protein>
    <submittedName>
        <fullName evidence="12">Magnesium transporter</fullName>
    </submittedName>
    <submittedName>
        <fullName evidence="11">MgtE integral membrane protein</fullName>
    </submittedName>
</protein>
<dbReference type="Pfam" id="PF00571">
    <property type="entry name" value="CBS"/>
    <property type="match status" value="2"/>
</dbReference>
<evidence type="ECO:0000313" key="11">
    <source>
        <dbReference type="EMBL" id="CFQ50047.1"/>
    </source>
</evidence>
<dbReference type="Gene3D" id="3.10.580.10">
    <property type="entry name" value="CBS-domain"/>
    <property type="match status" value="1"/>
</dbReference>
<evidence type="ECO:0000256" key="8">
    <source>
        <dbReference type="PROSITE-ProRule" id="PRU00703"/>
    </source>
</evidence>
<evidence type="ECO:0000313" key="12">
    <source>
        <dbReference type="EMBL" id="QQU46198.1"/>
    </source>
</evidence>
<evidence type="ECO:0000256" key="6">
    <source>
        <dbReference type="ARBA" id="ARBA00022989"/>
    </source>
</evidence>
<dbReference type="PANTHER" id="PTHR41394:SF8">
    <property type="entry name" value="MAGNESIUM TRANSPORTER MGTE"/>
    <property type="match status" value="1"/>
</dbReference>
<dbReference type="Pfam" id="PF01769">
    <property type="entry name" value="MgtE"/>
    <property type="match status" value="1"/>
</dbReference>
<dbReference type="PANTHER" id="PTHR41394">
    <property type="entry name" value="MAGNESIUM TRANSPORTER MGTE"/>
    <property type="match status" value="1"/>
</dbReference>
<dbReference type="SUPFAM" id="SSF54631">
    <property type="entry name" value="CBS-domain pair"/>
    <property type="match status" value="1"/>
</dbReference>
<dbReference type="KEGG" id="yet:CH48_2986"/>
<dbReference type="Proteomes" id="UP000048841">
    <property type="component" value="Unassembled WGS sequence"/>
</dbReference>
<dbReference type="GO" id="GO:0016020">
    <property type="term" value="C:membrane"/>
    <property type="evidence" value="ECO:0007669"/>
    <property type="project" value="UniProtKB-SubCell"/>
</dbReference>
<keyword evidence="7 9" id="KW-0472">Membrane</keyword>
<dbReference type="EMBL" id="CGBR01000001">
    <property type="protein sequence ID" value="CFQ50047.1"/>
    <property type="molecule type" value="Genomic_DNA"/>
</dbReference>
<dbReference type="InterPro" id="IPR000644">
    <property type="entry name" value="CBS_dom"/>
</dbReference>
<dbReference type="OMA" id="FFMPMIA"/>
<dbReference type="SMART" id="SM00116">
    <property type="entry name" value="CBS"/>
    <property type="match status" value="1"/>
</dbReference>
<evidence type="ECO:0000259" key="10">
    <source>
        <dbReference type="PROSITE" id="PS51371"/>
    </source>
</evidence>
<dbReference type="Gene3D" id="1.10.357.20">
    <property type="entry name" value="SLC41 divalent cation transporters, integral membrane domain"/>
    <property type="match status" value="1"/>
</dbReference>
<feature type="transmembrane region" description="Helical" evidence="9">
    <location>
        <begin position="251"/>
        <end position="272"/>
    </location>
</feature>
<dbReference type="Proteomes" id="UP000595309">
    <property type="component" value="Chromosome"/>
</dbReference>
<feature type="domain" description="CBS" evidence="10">
    <location>
        <begin position="29"/>
        <end position="90"/>
    </location>
</feature>
<evidence type="ECO:0000313" key="14">
    <source>
        <dbReference type="Proteomes" id="UP000595309"/>
    </source>
</evidence>
<evidence type="ECO:0000256" key="3">
    <source>
        <dbReference type="ARBA" id="ARBA00022448"/>
    </source>
</evidence>
<feature type="transmembrane region" description="Helical" evidence="9">
    <location>
        <begin position="278"/>
        <end position="300"/>
    </location>
</feature>
<evidence type="ECO:0000256" key="7">
    <source>
        <dbReference type="ARBA" id="ARBA00023136"/>
    </source>
</evidence>
<evidence type="ECO:0000256" key="9">
    <source>
        <dbReference type="SAM" id="Phobius"/>
    </source>
</evidence>
<evidence type="ECO:0000313" key="13">
    <source>
        <dbReference type="Proteomes" id="UP000048841"/>
    </source>
</evidence>
<evidence type="ECO:0000256" key="5">
    <source>
        <dbReference type="ARBA" id="ARBA00022842"/>
    </source>
</evidence>